<evidence type="ECO:0000313" key="5">
    <source>
        <dbReference type="EMBL" id="ERJ60856.1"/>
    </source>
</evidence>
<proteinExistence type="predicted"/>
<dbReference type="PANTHER" id="PTHR30154">
    <property type="entry name" value="LEUCINE-RESPONSIVE REGULATORY PROTEIN"/>
    <property type="match status" value="1"/>
</dbReference>
<dbReference type="InterPro" id="IPR011008">
    <property type="entry name" value="Dimeric_a/b-barrel"/>
</dbReference>
<evidence type="ECO:0000256" key="1">
    <source>
        <dbReference type="ARBA" id="ARBA00023015"/>
    </source>
</evidence>
<reference evidence="5 6" key="1">
    <citation type="journal article" date="2013" name="Genome Announc.">
        <title>The Draft Genome Sequence of Sphingomonas paucimobilis Strain HER1398 (Proteobacteria), Host to the Giant PAU Phage, Indicates That It Is a Member of the Genus Sphingobacterium (Bacteroidetes).</title>
        <authorList>
            <person name="White R.A.III."/>
            <person name="Suttle C.A."/>
        </authorList>
    </citation>
    <scope>NUCLEOTIDE SEQUENCE [LARGE SCALE GENOMIC DNA]</scope>
    <source>
        <strain evidence="5 6">HER1398</strain>
    </source>
</reference>
<organism evidence="5 6">
    <name type="scientific">Sphingobacterium paucimobilis HER1398</name>
    <dbReference type="NCBI Taxonomy" id="1346330"/>
    <lineage>
        <taxon>Bacteria</taxon>
        <taxon>Pseudomonadati</taxon>
        <taxon>Bacteroidota</taxon>
        <taxon>Sphingobacteriia</taxon>
        <taxon>Sphingobacteriales</taxon>
        <taxon>Sphingobacteriaceae</taxon>
        <taxon>Sphingobacterium</taxon>
    </lineage>
</organism>
<dbReference type="SUPFAM" id="SSF46785">
    <property type="entry name" value="Winged helix' DNA-binding domain"/>
    <property type="match status" value="1"/>
</dbReference>
<dbReference type="InterPro" id="IPR019888">
    <property type="entry name" value="Tscrpt_reg_AsnC-like"/>
</dbReference>
<keyword evidence="6" id="KW-1185">Reference proteome</keyword>
<dbReference type="InterPro" id="IPR000485">
    <property type="entry name" value="AsnC-type_HTH_dom"/>
</dbReference>
<accession>U2HGG8</accession>
<dbReference type="PROSITE" id="PS50956">
    <property type="entry name" value="HTH_ASNC_2"/>
    <property type="match status" value="1"/>
</dbReference>
<dbReference type="Gene3D" id="1.10.10.10">
    <property type="entry name" value="Winged helix-like DNA-binding domain superfamily/Winged helix DNA-binding domain"/>
    <property type="match status" value="1"/>
</dbReference>
<dbReference type="EMBL" id="ATDL01000004">
    <property type="protein sequence ID" value="ERJ60856.1"/>
    <property type="molecule type" value="Genomic_DNA"/>
</dbReference>
<dbReference type="PATRIC" id="fig|1346330.5.peg.772"/>
<keyword evidence="2" id="KW-0238">DNA-binding</keyword>
<dbReference type="PANTHER" id="PTHR30154:SF34">
    <property type="entry name" value="TRANSCRIPTIONAL REGULATOR AZLB"/>
    <property type="match status" value="1"/>
</dbReference>
<evidence type="ECO:0000313" key="6">
    <source>
        <dbReference type="Proteomes" id="UP000016584"/>
    </source>
</evidence>
<dbReference type="Proteomes" id="UP000016584">
    <property type="component" value="Unassembled WGS sequence"/>
</dbReference>
<dbReference type="SMART" id="SM00344">
    <property type="entry name" value="HTH_ASNC"/>
    <property type="match status" value="1"/>
</dbReference>
<comment type="caution">
    <text evidence="5">The sequence shown here is derived from an EMBL/GenBank/DDBJ whole genome shotgun (WGS) entry which is preliminary data.</text>
</comment>
<dbReference type="STRING" id="1346330.M472_19055"/>
<dbReference type="PRINTS" id="PR00033">
    <property type="entry name" value="HTHASNC"/>
</dbReference>
<dbReference type="InterPro" id="IPR036388">
    <property type="entry name" value="WH-like_DNA-bd_sf"/>
</dbReference>
<protein>
    <recommendedName>
        <fullName evidence="4">HTH asnC-type domain-containing protein</fullName>
    </recommendedName>
</protein>
<dbReference type="Pfam" id="PF01037">
    <property type="entry name" value="AsnC_trans_reg"/>
    <property type="match status" value="1"/>
</dbReference>
<dbReference type="GO" id="GO:0043565">
    <property type="term" value="F:sequence-specific DNA binding"/>
    <property type="evidence" value="ECO:0007669"/>
    <property type="project" value="InterPro"/>
</dbReference>
<keyword evidence="3" id="KW-0804">Transcription</keyword>
<keyword evidence="1" id="KW-0805">Transcription regulation</keyword>
<evidence type="ECO:0000259" key="4">
    <source>
        <dbReference type="PROSITE" id="PS50956"/>
    </source>
</evidence>
<evidence type="ECO:0000256" key="3">
    <source>
        <dbReference type="ARBA" id="ARBA00023163"/>
    </source>
</evidence>
<sequence length="163" mass="18549">MEQVILGKNTMEKLSSQETALLRELQRNAKFDINELTERLHMSRTSVYERIKRLENEGYIKEYVAILDQEKVGLNFTVIVNVSLISQQKVHVDRFLEQITALDEVMDAYVTGGIFDIVLKVVVSSPEAYNAFASGKLSAIPEVSKIQSSFVMRYIKQTTALPF</sequence>
<gene>
    <name evidence="5" type="ORF">M472_19055</name>
</gene>
<feature type="domain" description="HTH asnC-type" evidence="4">
    <location>
        <begin position="14"/>
        <end position="75"/>
    </location>
</feature>
<evidence type="ECO:0000256" key="2">
    <source>
        <dbReference type="ARBA" id="ARBA00023125"/>
    </source>
</evidence>
<dbReference type="AlphaFoldDB" id="U2HGG8"/>
<dbReference type="eggNOG" id="COG1522">
    <property type="taxonomic scope" value="Bacteria"/>
</dbReference>
<dbReference type="InterPro" id="IPR036390">
    <property type="entry name" value="WH_DNA-bd_sf"/>
</dbReference>
<dbReference type="Pfam" id="PF13412">
    <property type="entry name" value="HTH_24"/>
    <property type="match status" value="1"/>
</dbReference>
<dbReference type="SUPFAM" id="SSF54909">
    <property type="entry name" value="Dimeric alpha+beta barrel"/>
    <property type="match status" value="1"/>
</dbReference>
<dbReference type="Gene3D" id="3.30.70.920">
    <property type="match status" value="1"/>
</dbReference>
<dbReference type="InterPro" id="IPR019887">
    <property type="entry name" value="Tscrpt_reg_AsnC/Lrp_C"/>
</dbReference>
<dbReference type="GO" id="GO:0005829">
    <property type="term" value="C:cytosol"/>
    <property type="evidence" value="ECO:0007669"/>
    <property type="project" value="TreeGrafter"/>
</dbReference>
<dbReference type="GO" id="GO:0043200">
    <property type="term" value="P:response to amino acid"/>
    <property type="evidence" value="ECO:0007669"/>
    <property type="project" value="TreeGrafter"/>
</dbReference>
<dbReference type="RefSeq" id="WP_021068953.1">
    <property type="nucleotide sequence ID" value="NZ_ATDL01000004.1"/>
</dbReference>
<name>U2HGG8_9SPHI</name>